<evidence type="ECO:0000259" key="22">
    <source>
        <dbReference type="Pfam" id="PF07687"/>
    </source>
</evidence>
<feature type="transmembrane region" description="Helical" evidence="21">
    <location>
        <begin position="7"/>
        <end position="31"/>
    </location>
</feature>
<reference evidence="23" key="1">
    <citation type="submission" date="2021-10" db="EMBL/GenBank/DDBJ databases">
        <title>Tropical sea cucumber genome reveals ecological adaptation and Cuvierian tubules defense mechanism.</title>
        <authorList>
            <person name="Chen T."/>
        </authorList>
    </citation>
    <scope>NUCLEOTIDE SEQUENCE</scope>
    <source>
        <strain evidence="23">Nanhai2018</strain>
        <tissue evidence="23">Muscle</tissue>
    </source>
</reference>
<evidence type="ECO:0000256" key="2">
    <source>
        <dbReference type="ARBA" id="ARBA00001971"/>
    </source>
</evidence>
<dbReference type="PANTHER" id="PTHR45892:SF1">
    <property type="entry name" value="AMINOACYLASE-1"/>
    <property type="match status" value="1"/>
</dbReference>
<dbReference type="FunFam" id="1.10.150.900:FF:000001">
    <property type="entry name" value="Aminoacylase-1, putative"/>
    <property type="match status" value="1"/>
</dbReference>
<dbReference type="Gene3D" id="1.10.630.10">
    <property type="entry name" value="Cytochrome P450"/>
    <property type="match status" value="1"/>
</dbReference>
<evidence type="ECO:0000256" key="1">
    <source>
        <dbReference type="ARBA" id="ARBA00001947"/>
    </source>
</evidence>
<dbReference type="AlphaFoldDB" id="A0A9Q1CKQ9"/>
<keyword evidence="24" id="KW-1185">Reference proteome</keyword>
<comment type="cofactor">
    <cofactor evidence="1">
        <name>Zn(2+)</name>
        <dbReference type="ChEBI" id="CHEBI:29105"/>
    </cofactor>
</comment>
<comment type="subcellular location">
    <subcellularLocation>
        <location evidence="5">Cytoplasm</location>
    </subcellularLocation>
    <subcellularLocation>
        <location evidence="4">Endoplasmic reticulum membrane</location>
        <topology evidence="4">Peripheral membrane protein</topology>
    </subcellularLocation>
    <subcellularLocation>
        <location evidence="3">Microsome membrane</location>
        <topology evidence="3">Peripheral membrane protein</topology>
    </subcellularLocation>
</comment>
<keyword evidence="9" id="KW-0963">Cytoplasm</keyword>
<comment type="similarity">
    <text evidence="7">Belongs to the cytochrome P450 family.</text>
</comment>
<organism evidence="23 24">
    <name type="scientific">Holothuria leucospilota</name>
    <name type="common">Black long sea cucumber</name>
    <name type="synonym">Mertensiothuria leucospilota</name>
    <dbReference type="NCBI Taxonomy" id="206669"/>
    <lineage>
        <taxon>Eukaryota</taxon>
        <taxon>Metazoa</taxon>
        <taxon>Echinodermata</taxon>
        <taxon>Eleutherozoa</taxon>
        <taxon>Echinozoa</taxon>
        <taxon>Holothuroidea</taxon>
        <taxon>Aspidochirotacea</taxon>
        <taxon>Aspidochirotida</taxon>
        <taxon>Holothuriidae</taxon>
        <taxon>Holothuria</taxon>
    </lineage>
</organism>
<dbReference type="Pfam" id="PF00067">
    <property type="entry name" value="p450"/>
    <property type="match status" value="1"/>
</dbReference>
<dbReference type="InterPro" id="IPR002933">
    <property type="entry name" value="Peptidase_M20"/>
</dbReference>
<evidence type="ECO:0000256" key="17">
    <source>
        <dbReference type="ARBA" id="ARBA00023004"/>
    </source>
</evidence>
<evidence type="ECO:0000256" key="9">
    <source>
        <dbReference type="ARBA" id="ARBA00022490"/>
    </source>
</evidence>
<evidence type="ECO:0000256" key="10">
    <source>
        <dbReference type="ARBA" id="ARBA00022617"/>
    </source>
</evidence>
<dbReference type="Gene3D" id="3.40.630.10">
    <property type="entry name" value="Zn peptidases"/>
    <property type="match status" value="1"/>
</dbReference>
<dbReference type="OrthoDB" id="3064516at2759"/>
<dbReference type="GO" id="GO:0016705">
    <property type="term" value="F:oxidoreductase activity, acting on paired donors, with incorporation or reduction of molecular oxygen"/>
    <property type="evidence" value="ECO:0007669"/>
    <property type="project" value="InterPro"/>
</dbReference>
<dbReference type="InterPro" id="IPR036396">
    <property type="entry name" value="Cyt_P450_sf"/>
</dbReference>
<evidence type="ECO:0000256" key="19">
    <source>
        <dbReference type="ARBA" id="ARBA00023136"/>
    </source>
</evidence>
<evidence type="ECO:0000256" key="20">
    <source>
        <dbReference type="ARBA" id="ARBA00029656"/>
    </source>
</evidence>
<dbReference type="InterPro" id="IPR001128">
    <property type="entry name" value="Cyt_P450"/>
</dbReference>
<evidence type="ECO:0000256" key="21">
    <source>
        <dbReference type="SAM" id="Phobius"/>
    </source>
</evidence>
<keyword evidence="17" id="KW-0408">Iron</keyword>
<evidence type="ECO:0000256" key="3">
    <source>
        <dbReference type="ARBA" id="ARBA00004174"/>
    </source>
</evidence>
<evidence type="ECO:0000256" key="13">
    <source>
        <dbReference type="ARBA" id="ARBA00022824"/>
    </source>
</evidence>
<keyword evidence="21" id="KW-0812">Transmembrane</keyword>
<name>A0A9Q1CKQ9_HOLLE</name>
<keyword evidence="16" id="KW-0560">Oxidoreductase</keyword>
<dbReference type="GO" id="GO:0004497">
    <property type="term" value="F:monooxygenase activity"/>
    <property type="evidence" value="ECO:0007669"/>
    <property type="project" value="UniProtKB-KW"/>
</dbReference>
<dbReference type="Gene3D" id="1.10.150.900">
    <property type="match status" value="1"/>
</dbReference>
<dbReference type="EMBL" id="JAIZAY010000002">
    <property type="protein sequence ID" value="KAJ8046344.1"/>
    <property type="molecule type" value="Genomic_DNA"/>
</dbReference>
<dbReference type="FunFam" id="1.10.630.10:FF:000238">
    <property type="entry name" value="Cytochrome P450 2A6"/>
    <property type="match status" value="1"/>
</dbReference>
<evidence type="ECO:0000256" key="16">
    <source>
        <dbReference type="ARBA" id="ARBA00023002"/>
    </source>
</evidence>
<keyword evidence="21" id="KW-1133">Transmembrane helix</keyword>
<sequence>MVLDALLSFVLSNLQVTLLFSIVFLVCFWWIRIPNNLPPGPFPLPIIGNLFKFFGKSNYEFFCHLAEEYGGIYTVYFGNIRVIVVSDLSIIKEAAVKQADTFSNRFLPPLLEWTVQDHGSIVFQNGPAWKERRKFFMQAFRNFGVGKKSLEHKINEEARYMIKLFEEQEGKPFDPSQFTSYVIANVICHITFGKRFNYDDTDFQKIIQLLHTFSSSVSPGGILQVFPWLVRTPFFRHFADIMDALNEFVSVYLNDHKETLNEEDHRDIIDMYLSEIKRQQQSGEEVIFKPEEAWRAIGELFSAGSDSTTNTLLFAILLSVMNPDVQDKSERIMNAKKAKTEDAAVSKFREYLRCKTVQPTPEYDDAVRLLLDLGKEVGLQCQSIKLKTGDPMVLMKWEGKDPSLKSLLLNSHMDVVPEYWNWDPFAADKSEDGNIYARGAQDMKCVGIQFTSTFTDEECGGSGMQDFVTHDAFKQMNLGFGLDEGLANPKNKYTVFYGERGISALEVKCKGSTGHGSRFIENTVIEKMQKIITSALAFRESEKQRMERENLKLGDVSTLNLTMIEGGVQYNVVPAEMRAIFDIRLSEGLSREELLKKVDGWCKDAGEGVNFEFKYLNESTITKLSKNLPWWAVFEDVCEKENIDLELEVFPAATDSRFLRQAGYPCIGFSPMKNTPILLHDHNEFLNEEVFLEGIKVYESLIPALGNIPEIPRWEKN</sequence>
<evidence type="ECO:0000256" key="15">
    <source>
        <dbReference type="ARBA" id="ARBA00022848"/>
    </source>
</evidence>
<evidence type="ECO:0000256" key="12">
    <source>
        <dbReference type="ARBA" id="ARBA00022801"/>
    </source>
</evidence>
<comment type="cofactor">
    <cofactor evidence="2">
        <name>heme</name>
        <dbReference type="ChEBI" id="CHEBI:30413"/>
    </cofactor>
</comment>
<protein>
    <recommendedName>
        <fullName evidence="8">N-acyl-aliphatic-L-amino acid amidohydrolase</fullName>
        <ecNumber evidence="8">3.5.1.14</ecNumber>
    </recommendedName>
    <alternativeName>
        <fullName evidence="20">N-acyl-L-amino-acid amidohydrolase</fullName>
    </alternativeName>
</protein>
<dbReference type="GO" id="GO:0005506">
    <property type="term" value="F:iron ion binding"/>
    <property type="evidence" value="ECO:0007669"/>
    <property type="project" value="InterPro"/>
</dbReference>
<keyword evidence="10" id="KW-0349">Heme</keyword>
<evidence type="ECO:0000256" key="18">
    <source>
        <dbReference type="ARBA" id="ARBA00023033"/>
    </source>
</evidence>
<dbReference type="SUPFAM" id="SSF53187">
    <property type="entry name" value="Zn-dependent exopeptidases"/>
    <property type="match status" value="1"/>
</dbReference>
<evidence type="ECO:0000256" key="5">
    <source>
        <dbReference type="ARBA" id="ARBA00004496"/>
    </source>
</evidence>
<dbReference type="InterPro" id="IPR052083">
    <property type="entry name" value="Aminoacylase-1_M20A"/>
</dbReference>
<keyword evidence="18" id="KW-0503">Monooxygenase</keyword>
<keyword evidence="11" id="KW-0479">Metal-binding</keyword>
<evidence type="ECO:0000256" key="4">
    <source>
        <dbReference type="ARBA" id="ARBA00004406"/>
    </source>
</evidence>
<dbReference type="InterPro" id="IPR011650">
    <property type="entry name" value="Peptidase_M20_dimer"/>
</dbReference>
<dbReference type="InterPro" id="IPR001261">
    <property type="entry name" value="ArgE/DapE_CS"/>
</dbReference>
<evidence type="ECO:0000256" key="14">
    <source>
        <dbReference type="ARBA" id="ARBA00022833"/>
    </source>
</evidence>
<dbReference type="InterPro" id="IPR002401">
    <property type="entry name" value="Cyt_P450_E_grp-I"/>
</dbReference>
<dbReference type="SUPFAM" id="SSF48264">
    <property type="entry name" value="Cytochrome P450"/>
    <property type="match status" value="1"/>
</dbReference>
<keyword evidence="13" id="KW-0256">Endoplasmic reticulum</keyword>
<gene>
    <name evidence="23" type="ORF">HOLleu_04987</name>
</gene>
<evidence type="ECO:0000256" key="7">
    <source>
        <dbReference type="ARBA" id="ARBA00010617"/>
    </source>
</evidence>
<evidence type="ECO:0000256" key="6">
    <source>
        <dbReference type="ARBA" id="ARBA00006247"/>
    </source>
</evidence>
<feature type="domain" description="Peptidase M20 dimerisation" evidence="22">
    <location>
        <begin position="497"/>
        <end position="606"/>
    </location>
</feature>
<keyword evidence="12" id="KW-0378">Hydrolase</keyword>
<comment type="caution">
    <text evidence="23">The sequence shown here is derived from an EMBL/GenBank/DDBJ whole genome shotgun (WGS) entry which is preliminary data.</text>
</comment>
<comment type="similarity">
    <text evidence="6">Belongs to the peptidase M20A family.</text>
</comment>
<accession>A0A9Q1CKQ9</accession>
<keyword evidence="14" id="KW-0862">Zinc</keyword>
<dbReference type="PRINTS" id="PR00463">
    <property type="entry name" value="EP450I"/>
</dbReference>
<dbReference type="InterPro" id="IPR036264">
    <property type="entry name" value="Bact_exopeptidase_dim_dom"/>
</dbReference>
<evidence type="ECO:0000256" key="8">
    <source>
        <dbReference type="ARBA" id="ARBA00011913"/>
    </source>
</evidence>
<dbReference type="Gene3D" id="3.30.70.360">
    <property type="match status" value="1"/>
</dbReference>
<evidence type="ECO:0000313" key="23">
    <source>
        <dbReference type="EMBL" id="KAJ8046344.1"/>
    </source>
</evidence>
<dbReference type="GO" id="GO:0004046">
    <property type="term" value="F:aminoacylase activity"/>
    <property type="evidence" value="ECO:0007669"/>
    <property type="project" value="UniProtKB-EC"/>
</dbReference>
<dbReference type="GO" id="GO:0020037">
    <property type="term" value="F:heme binding"/>
    <property type="evidence" value="ECO:0007669"/>
    <property type="project" value="InterPro"/>
</dbReference>
<dbReference type="Pfam" id="PF07687">
    <property type="entry name" value="M20_dimer"/>
    <property type="match status" value="1"/>
</dbReference>
<dbReference type="PROSITE" id="PS00758">
    <property type="entry name" value="ARGE_DAPE_CPG2_1"/>
    <property type="match status" value="1"/>
</dbReference>
<dbReference type="SUPFAM" id="SSF55031">
    <property type="entry name" value="Bacterial exopeptidase dimerisation domain"/>
    <property type="match status" value="1"/>
</dbReference>
<dbReference type="Proteomes" id="UP001152320">
    <property type="component" value="Chromosome 2"/>
</dbReference>
<evidence type="ECO:0000313" key="24">
    <source>
        <dbReference type="Proteomes" id="UP001152320"/>
    </source>
</evidence>
<dbReference type="PANTHER" id="PTHR45892">
    <property type="entry name" value="AMINOACYLASE-1"/>
    <property type="match status" value="1"/>
</dbReference>
<evidence type="ECO:0000256" key="11">
    <source>
        <dbReference type="ARBA" id="ARBA00022723"/>
    </source>
</evidence>
<proteinExistence type="inferred from homology"/>
<dbReference type="EC" id="3.5.1.14" evidence="8"/>
<dbReference type="FunFam" id="3.30.70.360:FF:000005">
    <property type="entry name" value="Putative Aminoacylase-1"/>
    <property type="match status" value="1"/>
</dbReference>
<dbReference type="GO" id="GO:0005789">
    <property type="term" value="C:endoplasmic reticulum membrane"/>
    <property type="evidence" value="ECO:0007669"/>
    <property type="project" value="UniProtKB-SubCell"/>
</dbReference>
<keyword evidence="19 21" id="KW-0472">Membrane</keyword>
<dbReference type="Pfam" id="PF01546">
    <property type="entry name" value="Peptidase_M20"/>
    <property type="match status" value="1"/>
</dbReference>
<keyword evidence="15" id="KW-0492">Microsome</keyword>